<evidence type="ECO:0000313" key="1">
    <source>
        <dbReference type="EMBL" id="MED6197877.1"/>
    </source>
</evidence>
<name>A0ABU6XJN0_9FABA</name>
<accession>A0ABU6XJN0</accession>
<dbReference type="EMBL" id="JASCZI010211994">
    <property type="protein sequence ID" value="MED6197877.1"/>
    <property type="molecule type" value="Genomic_DNA"/>
</dbReference>
<protein>
    <submittedName>
        <fullName evidence="1">Uncharacterized protein</fullName>
    </submittedName>
</protein>
<comment type="caution">
    <text evidence="1">The sequence shown here is derived from an EMBL/GenBank/DDBJ whole genome shotgun (WGS) entry which is preliminary data.</text>
</comment>
<sequence length="75" mass="8742">MKGVDLERDECGVEVESNSKQCSGENTDCDWTEYEDAAEMYVDGIMKKFKAKMVLLKSQIRLDIGFRLNRFDRRV</sequence>
<proteinExistence type="predicted"/>
<keyword evidence="2" id="KW-1185">Reference proteome</keyword>
<organism evidence="1 2">
    <name type="scientific">Stylosanthes scabra</name>
    <dbReference type="NCBI Taxonomy" id="79078"/>
    <lineage>
        <taxon>Eukaryota</taxon>
        <taxon>Viridiplantae</taxon>
        <taxon>Streptophyta</taxon>
        <taxon>Embryophyta</taxon>
        <taxon>Tracheophyta</taxon>
        <taxon>Spermatophyta</taxon>
        <taxon>Magnoliopsida</taxon>
        <taxon>eudicotyledons</taxon>
        <taxon>Gunneridae</taxon>
        <taxon>Pentapetalae</taxon>
        <taxon>rosids</taxon>
        <taxon>fabids</taxon>
        <taxon>Fabales</taxon>
        <taxon>Fabaceae</taxon>
        <taxon>Papilionoideae</taxon>
        <taxon>50 kb inversion clade</taxon>
        <taxon>dalbergioids sensu lato</taxon>
        <taxon>Dalbergieae</taxon>
        <taxon>Pterocarpus clade</taxon>
        <taxon>Stylosanthes</taxon>
    </lineage>
</organism>
<dbReference type="Proteomes" id="UP001341840">
    <property type="component" value="Unassembled WGS sequence"/>
</dbReference>
<reference evidence="1 2" key="1">
    <citation type="journal article" date="2023" name="Plants (Basel)">
        <title>Bridging the Gap: Combining Genomics and Transcriptomics Approaches to Understand Stylosanthes scabra, an Orphan Legume from the Brazilian Caatinga.</title>
        <authorList>
            <person name="Ferreira-Neto J.R.C."/>
            <person name="da Silva M.D."/>
            <person name="Binneck E."/>
            <person name="de Melo N.F."/>
            <person name="da Silva R.H."/>
            <person name="de Melo A.L.T.M."/>
            <person name="Pandolfi V."/>
            <person name="Bustamante F.O."/>
            <person name="Brasileiro-Vidal A.C."/>
            <person name="Benko-Iseppon A.M."/>
        </authorList>
    </citation>
    <scope>NUCLEOTIDE SEQUENCE [LARGE SCALE GENOMIC DNA]</scope>
    <source>
        <tissue evidence="1">Leaves</tissue>
    </source>
</reference>
<evidence type="ECO:0000313" key="2">
    <source>
        <dbReference type="Proteomes" id="UP001341840"/>
    </source>
</evidence>
<gene>
    <name evidence="1" type="ORF">PIB30_060947</name>
</gene>